<dbReference type="AlphaFoldDB" id="A0A517DQU2"/>
<feature type="transmembrane region" description="Helical" evidence="6">
    <location>
        <begin position="166"/>
        <end position="185"/>
    </location>
</feature>
<feature type="domain" description="Major facilitator superfamily (MFS) profile" evidence="7">
    <location>
        <begin position="14"/>
        <end position="395"/>
    </location>
</feature>
<evidence type="ECO:0000256" key="6">
    <source>
        <dbReference type="SAM" id="Phobius"/>
    </source>
</evidence>
<dbReference type="OrthoDB" id="9770492at2"/>
<evidence type="ECO:0000256" key="3">
    <source>
        <dbReference type="ARBA" id="ARBA00022692"/>
    </source>
</evidence>
<evidence type="ECO:0000259" key="7">
    <source>
        <dbReference type="PROSITE" id="PS50850"/>
    </source>
</evidence>
<feature type="transmembrane region" description="Helical" evidence="6">
    <location>
        <begin position="76"/>
        <end position="95"/>
    </location>
</feature>
<accession>A0A517DQU2</accession>
<proteinExistence type="predicted"/>
<dbReference type="PRINTS" id="PR01988">
    <property type="entry name" value="EXPORTERBACE"/>
</dbReference>
<feature type="transmembrane region" description="Helical" evidence="6">
    <location>
        <begin position="309"/>
        <end position="330"/>
    </location>
</feature>
<evidence type="ECO:0000313" key="8">
    <source>
        <dbReference type="EMBL" id="QDR79720.1"/>
    </source>
</evidence>
<evidence type="ECO:0000256" key="4">
    <source>
        <dbReference type="ARBA" id="ARBA00022989"/>
    </source>
</evidence>
<name>A0A517DQU2_9FIRM</name>
<dbReference type="PANTHER" id="PTHR43129:SF1">
    <property type="entry name" value="FOSMIDOMYCIN RESISTANCE PROTEIN"/>
    <property type="match status" value="1"/>
</dbReference>
<dbReference type="InterPro" id="IPR005829">
    <property type="entry name" value="Sugar_transporter_CS"/>
</dbReference>
<keyword evidence="4 6" id="KW-1133">Transmembrane helix</keyword>
<dbReference type="EMBL" id="CP036259">
    <property type="protein sequence ID" value="QDR79720.1"/>
    <property type="molecule type" value="Genomic_DNA"/>
</dbReference>
<protein>
    <submittedName>
        <fullName evidence="8">Fosmidomycin resistance protein</fullName>
    </submittedName>
</protein>
<feature type="transmembrane region" description="Helical" evidence="6">
    <location>
        <begin position="337"/>
        <end position="363"/>
    </location>
</feature>
<dbReference type="Gene3D" id="1.20.1250.20">
    <property type="entry name" value="MFS general substrate transporter like domains"/>
    <property type="match status" value="2"/>
</dbReference>
<feature type="transmembrane region" description="Helical" evidence="6">
    <location>
        <begin position="214"/>
        <end position="232"/>
    </location>
</feature>
<evidence type="ECO:0000313" key="9">
    <source>
        <dbReference type="Proteomes" id="UP000320776"/>
    </source>
</evidence>
<dbReference type="Pfam" id="PF07690">
    <property type="entry name" value="MFS_1"/>
    <property type="match status" value="1"/>
</dbReference>
<dbReference type="InterPro" id="IPR011701">
    <property type="entry name" value="MFS"/>
</dbReference>
<feature type="transmembrane region" description="Helical" evidence="6">
    <location>
        <begin position="252"/>
        <end position="272"/>
    </location>
</feature>
<comment type="subcellular location">
    <subcellularLocation>
        <location evidence="1">Cell membrane</location>
        <topology evidence="1">Multi-pass membrane protein</topology>
    </subcellularLocation>
</comment>
<feature type="transmembrane region" description="Helical" evidence="6">
    <location>
        <begin position="139"/>
        <end position="160"/>
    </location>
</feature>
<dbReference type="InterPro" id="IPR036259">
    <property type="entry name" value="MFS_trans_sf"/>
</dbReference>
<evidence type="ECO:0000256" key="1">
    <source>
        <dbReference type="ARBA" id="ARBA00004651"/>
    </source>
</evidence>
<feature type="transmembrane region" description="Helical" evidence="6">
    <location>
        <begin position="369"/>
        <end position="390"/>
    </location>
</feature>
<keyword evidence="2" id="KW-0813">Transport</keyword>
<dbReference type="Proteomes" id="UP000320776">
    <property type="component" value="Chromosome"/>
</dbReference>
<feature type="transmembrane region" description="Helical" evidence="6">
    <location>
        <begin position="284"/>
        <end position="303"/>
    </location>
</feature>
<dbReference type="KEGG" id="sted:SPTER_10150"/>
<dbReference type="PROSITE" id="PS00216">
    <property type="entry name" value="SUGAR_TRANSPORT_1"/>
    <property type="match status" value="1"/>
</dbReference>
<dbReference type="CDD" id="cd17478">
    <property type="entry name" value="MFS_FsR"/>
    <property type="match status" value="1"/>
</dbReference>
<dbReference type="PANTHER" id="PTHR43129">
    <property type="entry name" value="FOSMIDOMYCIN RESISTANCE PROTEIN"/>
    <property type="match status" value="1"/>
</dbReference>
<sequence>MQQDQQKERLLTKPLLLLTFGHLITDFGQGALPVLLPFLKTAFTLSYTQVGIIVLVQNLTSSVIQPIFGYLTDRVSLPWLIPASVLLAGIGLAIIGLMPSYYTLLIAVIIGGLGIACFHPQASKSTHLISSAATKGRSMGLFSVGGNLGLALGSIAMSVALNAPGVLTNTLYFIIPGLIMSFLLYSNLQYLSPQQPIVQPAAASHPAAVTRQPLNYSLLAILLGFIFIRSSIHTGLTTYIPMYYIDFLSGSPVYASYLLAVFLFAGVIGTYAGAALSDRFGRKTVIMGSILTTLPLISLFQYTSGFATLLILALTGLALISSFATTVVLAQEMMPGYVGMASGLTIGFSIGLGGIGATILGYIADHFGVPSVFTVLAALPLIGVALASFLPGKLFKR</sequence>
<dbReference type="GO" id="GO:0022857">
    <property type="term" value="F:transmembrane transporter activity"/>
    <property type="evidence" value="ECO:0007669"/>
    <property type="project" value="InterPro"/>
</dbReference>
<keyword evidence="5 6" id="KW-0472">Membrane</keyword>
<dbReference type="InterPro" id="IPR020846">
    <property type="entry name" value="MFS_dom"/>
</dbReference>
<gene>
    <name evidence="8" type="primary">fsr</name>
    <name evidence="8" type="ORF">SPTER_10150</name>
</gene>
<keyword evidence="3 6" id="KW-0812">Transmembrane</keyword>
<keyword evidence="9" id="KW-1185">Reference proteome</keyword>
<evidence type="ECO:0000256" key="5">
    <source>
        <dbReference type="ARBA" id="ARBA00023136"/>
    </source>
</evidence>
<organism evidence="8 9">
    <name type="scientific">Sporomusa termitida</name>
    <dbReference type="NCBI Taxonomy" id="2377"/>
    <lineage>
        <taxon>Bacteria</taxon>
        <taxon>Bacillati</taxon>
        <taxon>Bacillota</taxon>
        <taxon>Negativicutes</taxon>
        <taxon>Selenomonadales</taxon>
        <taxon>Sporomusaceae</taxon>
        <taxon>Sporomusa</taxon>
    </lineage>
</organism>
<dbReference type="GO" id="GO:0005886">
    <property type="term" value="C:plasma membrane"/>
    <property type="evidence" value="ECO:0007669"/>
    <property type="project" value="UniProtKB-SubCell"/>
</dbReference>
<dbReference type="InterPro" id="IPR022324">
    <property type="entry name" value="Bacilysin_exporter_BacE_put"/>
</dbReference>
<dbReference type="SUPFAM" id="SSF103473">
    <property type="entry name" value="MFS general substrate transporter"/>
    <property type="match status" value="1"/>
</dbReference>
<feature type="transmembrane region" description="Helical" evidence="6">
    <location>
        <begin position="101"/>
        <end position="118"/>
    </location>
</feature>
<evidence type="ECO:0000256" key="2">
    <source>
        <dbReference type="ARBA" id="ARBA00022448"/>
    </source>
</evidence>
<dbReference type="PROSITE" id="PS50850">
    <property type="entry name" value="MFS"/>
    <property type="match status" value="1"/>
</dbReference>
<reference evidence="8 9" key="1">
    <citation type="submission" date="2019-02" db="EMBL/GenBank/DDBJ databases">
        <title>Closed genome of Sporomusa termitida DSM 4440.</title>
        <authorList>
            <person name="Poehlein A."/>
            <person name="Daniel R."/>
        </authorList>
    </citation>
    <scope>NUCLEOTIDE SEQUENCE [LARGE SCALE GENOMIC DNA]</scope>
    <source>
        <strain evidence="8 9">DSM 4440</strain>
    </source>
</reference>
<dbReference type="RefSeq" id="WP_144349324.1">
    <property type="nucleotide sequence ID" value="NZ_CP036259.1"/>
</dbReference>